<accession>A0AAN6QGZ5</accession>
<reference evidence="3" key="1">
    <citation type="journal article" date="2023" name="Mol. Phylogenet. Evol.">
        <title>Genome-scale phylogeny and comparative genomics of the fungal order Sordariales.</title>
        <authorList>
            <person name="Hensen N."/>
            <person name="Bonometti L."/>
            <person name="Westerberg I."/>
            <person name="Brannstrom I.O."/>
            <person name="Guillou S."/>
            <person name="Cros-Aarteil S."/>
            <person name="Calhoun S."/>
            <person name="Haridas S."/>
            <person name="Kuo A."/>
            <person name="Mondo S."/>
            <person name="Pangilinan J."/>
            <person name="Riley R."/>
            <person name="LaButti K."/>
            <person name="Andreopoulos B."/>
            <person name="Lipzen A."/>
            <person name="Chen C."/>
            <person name="Yan M."/>
            <person name="Daum C."/>
            <person name="Ng V."/>
            <person name="Clum A."/>
            <person name="Steindorff A."/>
            <person name="Ohm R.A."/>
            <person name="Martin F."/>
            <person name="Silar P."/>
            <person name="Natvig D.O."/>
            <person name="Lalanne C."/>
            <person name="Gautier V."/>
            <person name="Ament-Velasquez S.L."/>
            <person name="Kruys A."/>
            <person name="Hutchinson M.I."/>
            <person name="Powell A.J."/>
            <person name="Barry K."/>
            <person name="Miller A.N."/>
            <person name="Grigoriev I.V."/>
            <person name="Debuchy R."/>
            <person name="Gladieux P."/>
            <person name="Hiltunen Thoren M."/>
            <person name="Johannesson H."/>
        </authorList>
    </citation>
    <scope>NUCLEOTIDE SEQUENCE</scope>
    <source>
        <strain evidence="3">CBS 508.74</strain>
    </source>
</reference>
<proteinExistence type="predicted"/>
<dbReference type="PANTHER" id="PTHR35184:SF1">
    <property type="entry name" value="INTEGRAL MEMBRANE PROTEIN"/>
    <property type="match status" value="1"/>
</dbReference>
<feature type="transmembrane region" description="Helical" evidence="2">
    <location>
        <begin position="247"/>
        <end position="265"/>
    </location>
</feature>
<keyword evidence="2" id="KW-0812">Transmembrane</keyword>
<dbReference type="InterPro" id="IPR021460">
    <property type="entry name" value="DUF3112"/>
</dbReference>
<keyword evidence="2" id="KW-0472">Membrane</keyword>
<feature type="transmembrane region" description="Helical" evidence="2">
    <location>
        <begin position="163"/>
        <end position="187"/>
    </location>
</feature>
<gene>
    <name evidence="3" type="ORF">N656DRAFT_715049</name>
</gene>
<protein>
    <submittedName>
        <fullName evidence="3">Uncharacterized protein</fullName>
    </submittedName>
</protein>
<evidence type="ECO:0000256" key="2">
    <source>
        <dbReference type="SAM" id="Phobius"/>
    </source>
</evidence>
<feature type="transmembrane region" description="Helical" evidence="2">
    <location>
        <begin position="86"/>
        <end position="106"/>
    </location>
</feature>
<feature type="non-terminal residue" evidence="3">
    <location>
        <position position="1"/>
    </location>
</feature>
<dbReference type="GeneID" id="89936148"/>
<name>A0AAN6QGZ5_9PEZI</name>
<evidence type="ECO:0000256" key="1">
    <source>
        <dbReference type="SAM" id="MobiDB-lite"/>
    </source>
</evidence>
<dbReference type="EMBL" id="MU853353">
    <property type="protein sequence ID" value="KAK4110004.1"/>
    <property type="molecule type" value="Genomic_DNA"/>
</dbReference>
<feature type="compositionally biased region" description="Basic and acidic residues" evidence="1">
    <location>
        <begin position="309"/>
        <end position="321"/>
    </location>
</feature>
<keyword evidence="4" id="KW-1185">Reference proteome</keyword>
<evidence type="ECO:0000313" key="4">
    <source>
        <dbReference type="Proteomes" id="UP001302812"/>
    </source>
</evidence>
<reference evidence="3" key="2">
    <citation type="submission" date="2023-05" db="EMBL/GenBank/DDBJ databases">
        <authorList>
            <consortium name="Lawrence Berkeley National Laboratory"/>
            <person name="Steindorff A."/>
            <person name="Hensen N."/>
            <person name="Bonometti L."/>
            <person name="Westerberg I."/>
            <person name="Brannstrom I.O."/>
            <person name="Guillou S."/>
            <person name="Cros-Aarteil S."/>
            <person name="Calhoun S."/>
            <person name="Haridas S."/>
            <person name="Kuo A."/>
            <person name="Mondo S."/>
            <person name="Pangilinan J."/>
            <person name="Riley R."/>
            <person name="Labutti K."/>
            <person name="Andreopoulos B."/>
            <person name="Lipzen A."/>
            <person name="Chen C."/>
            <person name="Yanf M."/>
            <person name="Daum C."/>
            <person name="Ng V."/>
            <person name="Clum A."/>
            <person name="Ohm R."/>
            <person name="Martin F."/>
            <person name="Silar P."/>
            <person name="Natvig D."/>
            <person name="Lalanne C."/>
            <person name="Gautier V."/>
            <person name="Ament-Velasquez S.L."/>
            <person name="Kruys A."/>
            <person name="Hutchinson M.I."/>
            <person name="Powell A.J."/>
            <person name="Barry K."/>
            <person name="Miller A.N."/>
            <person name="Grigoriev I.V."/>
            <person name="Debuchy R."/>
            <person name="Gladieux P."/>
            <person name="Thoren M.H."/>
            <person name="Johannesson H."/>
        </authorList>
    </citation>
    <scope>NUCLEOTIDE SEQUENCE</scope>
    <source>
        <strain evidence="3">CBS 508.74</strain>
    </source>
</reference>
<dbReference type="PANTHER" id="PTHR35184">
    <property type="entry name" value="YALI0C10208P"/>
    <property type="match status" value="1"/>
</dbReference>
<dbReference type="AlphaFoldDB" id="A0AAN6QGZ5"/>
<dbReference type="Pfam" id="PF11309">
    <property type="entry name" value="DUF3112"/>
    <property type="match status" value="1"/>
</dbReference>
<feature type="region of interest" description="Disordered" evidence="1">
    <location>
        <begin position="309"/>
        <end position="336"/>
    </location>
</feature>
<keyword evidence="2" id="KW-1133">Transmembrane helix</keyword>
<dbReference type="Proteomes" id="UP001302812">
    <property type="component" value="Unassembled WGS sequence"/>
</dbReference>
<comment type="caution">
    <text evidence="3">The sequence shown here is derived from an EMBL/GenBank/DDBJ whole genome shotgun (WGS) entry which is preliminary data.</text>
</comment>
<feature type="transmembrane region" description="Helical" evidence="2">
    <location>
        <begin position="53"/>
        <end position="74"/>
    </location>
</feature>
<feature type="transmembrane region" description="Helical" evidence="2">
    <location>
        <begin position="207"/>
        <end position="227"/>
    </location>
</feature>
<feature type="transmembrane region" description="Helical" evidence="2">
    <location>
        <begin position="127"/>
        <end position="151"/>
    </location>
</feature>
<sequence length="399" mass="43259">GPPYLATTAQIGGIPSLLPDVPISAALLGLFLAGAAANMTLFQRNRRRRYKFIFSVLVFGFCMARVVALSLRIAWACYPRNARLALAANVFTAAGVLILYVTNLVFAQRIFRAYHPLSGWKTSVTAAFWTLFGSAGIVLAMVVTVTVQAALTRDRYTKLIDRRVQLFCATYLAAYALLPVPLVMAAVVAPRRTRLDKFGQGPFRTKVVLLTAAAALLAAGATFRAVTAYLPARPLNDPAWYHARPCYYGFNFGVELVVVFTYALGRFDKRFHVPDGSSAPGHYSCQDFGPEAAAIAAAAAAAADIRRSINPDSSSRSEKSARVGAEASRRSSIVEGPSARNSLARDADLAWMARALVRMITITARIFVSRGLGNANGDGGAQQRELYGEDDDEWKHGWL</sequence>
<dbReference type="RefSeq" id="XP_064667574.1">
    <property type="nucleotide sequence ID" value="XM_064812023.1"/>
</dbReference>
<organism evidence="3 4">
    <name type="scientific">Canariomyces notabilis</name>
    <dbReference type="NCBI Taxonomy" id="2074819"/>
    <lineage>
        <taxon>Eukaryota</taxon>
        <taxon>Fungi</taxon>
        <taxon>Dikarya</taxon>
        <taxon>Ascomycota</taxon>
        <taxon>Pezizomycotina</taxon>
        <taxon>Sordariomycetes</taxon>
        <taxon>Sordariomycetidae</taxon>
        <taxon>Sordariales</taxon>
        <taxon>Chaetomiaceae</taxon>
        <taxon>Canariomyces</taxon>
    </lineage>
</organism>
<evidence type="ECO:0000313" key="3">
    <source>
        <dbReference type="EMBL" id="KAK4110004.1"/>
    </source>
</evidence>